<evidence type="ECO:0000259" key="12">
    <source>
        <dbReference type="PROSITE" id="PS50846"/>
    </source>
</evidence>
<feature type="transmembrane region" description="Helical" evidence="11">
    <location>
        <begin position="226"/>
        <end position="244"/>
    </location>
</feature>
<dbReference type="PROSITE" id="PS00154">
    <property type="entry name" value="ATPASE_E1_E2"/>
    <property type="match status" value="1"/>
</dbReference>
<dbReference type="NCBIfam" id="TIGR01525">
    <property type="entry name" value="ATPase-IB_hvy"/>
    <property type="match status" value="1"/>
</dbReference>
<dbReference type="GO" id="GO:0019829">
    <property type="term" value="F:ATPase-coupled monoatomic cation transmembrane transporter activity"/>
    <property type="evidence" value="ECO:0007669"/>
    <property type="project" value="InterPro"/>
</dbReference>
<dbReference type="InterPro" id="IPR006121">
    <property type="entry name" value="HMA_dom"/>
</dbReference>
<feature type="transmembrane region" description="Helical" evidence="11">
    <location>
        <begin position="771"/>
        <end position="790"/>
    </location>
</feature>
<dbReference type="Pfam" id="PF00122">
    <property type="entry name" value="E1-E2_ATPase"/>
    <property type="match status" value="1"/>
</dbReference>
<dbReference type="InterPro" id="IPR059000">
    <property type="entry name" value="ATPase_P-type_domA"/>
</dbReference>
<sequence length="819" mass="88108">MKFRWLQGIAFSEPGSCITACVPIVNPRSLTEEQAMTMKSTSLEQPISIPPVSQRCTTILEDTLEGYAGIRDVHFSTEDGHLRITYDPRILSPERALHLVRQAGQKAGLRVAQCGVKGEQACALCAAQMGESVHNHFSRLMTASSTQTLFREGELIISLNGATAPGSNQAVVESLFPSESSPEISSRPTFLFSFSRRRLEILFTLITALATLAAYLGGLYGISPAFQNGLFLTAYLLGGVFGLIDGINALREEHKLDVNLLMIFAAVGAAIIGQPLEGAILLFLFSLSNTLQTYALERNRQAIKKLLDLRPPTATVRHGSRIMTLPVEKLVIGDIVLVKPGERFPVDGEIVRGNSEVNQANITGESVPVFKKSGDAVFASTVNGNGALEVRVTRLAQDTTLARIVQMVEQAQNSKARTQTALDAFEQIYAWFVLGGAVFLTLIPILLFNQPFYPTFYRAMTWLVVASPCALVISTPASILSAIANGARNGILFKGGIHLEKTADLKVIAFDKTGTLTTGIPVVQSIIPAEGVTEEELLRLVASAESRSEHPLGNAILEIARQRNLPLSTASEFRAIPGQGIEAYVEGRAIWVGNERLFHERGVPVPPELKQHLNTLKEKGQTVMLAFTPGKWLGIFGLADSIRPNAREIVQSLKKVGMQKVVMLTGDNEAVAHAIAAQAGVDEVHAGLLPQDKVAVLETLRHRYGQIAMVGDGVNDAPALAAADVGIAMGGAGSDVALETADVVLMADDLTNLPHAIFLARRSRQIIWQNLTFALAVIVLLVVSAFGLNLPLPLGVVGHEGSTVLVVLNGLRLLALKKV</sequence>
<dbReference type="PANTHER" id="PTHR43079:SF1">
    <property type="entry name" value="CADMIUM_ZINC-TRANSPORTING ATPASE HMA1, CHLOROPLASTIC-RELATED"/>
    <property type="match status" value="1"/>
</dbReference>
<keyword evidence="6 11" id="KW-0067">ATP-binding</keyword>
<dbReference type="SFLD" id="SFLDS00003">
    <property type="entry name" value="Haloacid_Dehalogenase"/>
    <property type="match status" value="1"/>
</dbReference>
<evidence type="ECO:0000256" key="7">
    <source>
        <dbReference type="ARBA" id="ARBA00022842"/>
    </source>
</evidence>
<comment type="similarity">
    <text evidence="2 11">Belongs to the cation transport ATPase (P-type) (TC 3.A.3) family. Type IB subfamily.</text>
</comment>
<dbReference type="SUPFAM" id="SSF55008">
    <property type="entry name" value="HMA, heavy metal-associated domain"/>
    <property type="match status" value="1"/>
</dbReference>
<evidence type="ECO:0000256" key="6">
    <source>
        <dbReference type="ARBA" id="ARBA00022840"/>
    </source>
</evidence>
<dbReference type="InterPro" id="IPR036412">
    <property type="entry name" value="HAD-like_sf"/>
</dbReference>
<keyword evidence="8" id="KW-1278">Translocase</keyword>
<dbReference type="AlphaFoldDB" id="A0A3D1JET0"/>
<organism evidence="13 14">
    <name type="scientific">Anaerolinea thermolimosa</name>
    <dbReference type="NCBI Taxonomy" id="229919"/>
    <lineage>
        <taxon>Bacteria</taxon>
        <taxon>Bacillati</taxon>
        <taxon>Chloroflexota</taxon>
        <taxon>Anaerolineae</taxon>
        <taxon>Anaerolineales</taxon>
        <taxon>Anaerolineaceae</taxon>
        <taxon>Anaerolinea</taxon>
    </lineage>
</organism>
<feature type="transmembrane region" description="Helical" evidence="11">
    <location>
        <begin position="428"/>
        <end position="448"/>
    </location>
</feature>
<dbReference type="InterPro" id="IPR023299">
    <property type="entry name" value="ATPase_P-typ_cyto_dom_N"/>
</dbReference>
<keyword evidence="5 11" id="KW-0547">Nucleotide-binding</keyword>
<evidence type="ECO:0000313" key="14">
    <source>
        <dbReference type="Proteomes" id="UP000264141"/>
    </source>
</evidence>
<evidence type="ECO:0000256" key="11">
    <source>
        <dbReference type="RuleBase" id="RU362081"/>
    </source>
</evidence>
<evidence type="ECO:0000256" key="8">
    <source>
        <dbReference type="ARBA" id="ARBA00022967"/>
    </source>
</evidence>
<accession>A0A3D1JET0</accession>
<evidence type="ECO:0000256" key="1">
    <source>
        <dbReference type="ARBA" id="ARBA00004651"/>
    </source>
</evidence>
<dbReference type="InterPro" id="IPR018303">
    <property type="entry name" value="ATPase_P-typ_P_site"/>
</dbReference>
<dbReference type="Proteomes" id="UP000264141">
    <property type="component" value="Unassembled WGS sequence"/>
</dbReference>
<dbReference type="InterPro" id="IPR044492">
    <property type="entry name" value="P_typ_ATPase_HD_dom"/>
</dbReference>
<protein>
    <submittedName>
        <fullName evidence="13">Cadmium-translocating P-type ATPase</fullName>
    </submittedName>
</protein>
<name>A0A3D1JET0_9CHLR</name>
<dbReference type="SUPFAM" id="SSF56784">
    <property type="entry name" value="HAD-like"/>
    <property type="match status" value="1"/>
</dbReference>
<dbReference type="CDD" id="cd07551">
    <property type="entry name" value="P-type_ATPase_HM_ZosA_PfeT-like"/>
    <property type="match status" value="1"/>
</dbReference>
<dbReference type="NCBIfam" id="TIGR01494">
    <property type="entry name" value="ATPase_P-type"/>
    <property type="match status" value="1"/>
</dbReference>
<dbReference type="FunFam" id="2.70.150.10:FF:000002">
    <property type="entry name" value="Copper-transporting ATPase 1, putative"/>
    <property type="match status" value="1"/>
</dbReference>
<dbReference type="SFLD" id="SFLDG00002">
    <property type="entry name" value="C1.7:_P-type_atpase_like"/>
    <property type="match status" value="1"/>
</dbReference>
<dbReference type="Pfam" id="PF00702">
    <property type="entry name" value="Hydrolase"/>
    <property type="match status" value="1"/>
</dbReference>
<evidence type="ECO:0000256" key="10">
    <source>
        <dbReference type="ARBA" id="ARBA00023136"/>
    </source>
</evidence>
<dbReference type="SFLD" id="SFLDF00027">
    <property type="entry name" value="p-type_atpase"/>
    <property type="match status" value="1"/>
</dbReference>
<evidence type="ECO:0000256" key="3">
    <source>
        <dbReference type="ARBA" id="ARBA00022692"/>
    </source>
</evidence>
<dbReference type="GO" id="GO:0016887">
    <property type="term" value="F:ATP hydrolysis activity"/>
    <property type="evidence" value="ECO:0007669"/>
    <property type="project" value="InterPro"/>
</dbReference>
<keyword evidence="3 11" id="KW-0812">Transmembrane</keyword>
<dbReference type="NCBIfam" id="TIGR01511">
    <property type="entry name" value="ATPase-IB1_Cu"/>
    <property type="match status" value="1"/>
</dbReference>
<dbReference type="PANTHER" id="PTHR43079">
    <property type="entry name" value="PROBABLE CADMIUM/ZINC-TRANSPORTING ATPASE HMA1"/>
    <property type="match status" value="1"/>
</dbReference>
<dbReference type="PRINTS" id="PR00119">
    <property type="entry name" value="CATATPASE"/>
</dbReference>
<proteinExistence type="inferred from homology"/>
<dbReference type="GO" id="GO:0005886">
    <property type="term" value="C:plasma membrane"/>
    <property type="evidence" value="ECO:0007669"/>
    <property type="project" value="UniProtKB-SubCell"/>
</dbReference>
<keyword evidence="4 11" id="KW-0479">Metal-binding</keyword>
<comment type="caution">
    <text evidence="13">The sequence shown here is derived from an EMBL/GenBank/DDBJ whole genome shotgun (WGS) entry which is preliminary data.</text>
</comment>
<feature type="transmembrane region" description="Helical" evidence="11">
    <location>
        <begin position="201"/>
        <end position="220"/>
    </location>
</feature>
<feature type="transmembrane region" description="Helical" evidence="11">
    <location>
        <begin position="256"/>
        <end position="273"/>
    </location>
</feature>
<dbReference type="Gene3D" id="3.40.50.1000">
    <property type="entry name" value="HAD superfamily/HAD-like"/>
    <property type="match status" value="1"/>
</dbReference>
<dbReference type="Gene3D" id="3.40.1110.10">
    <property type="entry name" value="Calcium-transporting ATPase, cytoplasmic domain N"/>
    <property type="match status" value="1"/>
</dbReference>
<reference evidence="13 14" key="1">
    <citation type="journal article" date="2018" name="Nat. Biotechnol.">
        <title>A standardized bacterial taxonomy based on genome phylogeny substantially revises the tree of life.</title>
        <authorList>
            <person name="Parks D.H."/>
            <person name="Chuvochina M."/>
            <person name="Waite D.W."/>
            <person name="Rinke C."/>
            <person name="Skarshewski A."/>
            <person name="Chaumeil P.A."/>
            <person name="Hugenholtz P."/>
        </authorList>
    </citation>
    <scope>NUCLEOTIDE SEQUENCE [LARGE SCALE GENOMIC DNA]</scope>
    <source>
        <strain evidence="13">UBA8781</strain>
    </source>
</reference>
<dbReference type="SUPFAM" id="SSF81665">
    <property type="entry name" value="Calcium ATPase, transmembrane domain M"/>
    <property type="match status" value="1"/>
</dbReference>
<dbReference type="InterPro" id="IPR023214">
    <property type="entry name" value="HAD_sf"/>
</dbReference>
<dbReference type="InterPro" id="IPR023298">
    <property type="entry name" value="ATPase_P-typ_TM_dom_sf"/>
</dbReference>
<dbReference type="OrthoDB" id="135399at2"/>
<dbReference type="STRING" id="229919.GCA_001050195_01039"/>
<dbReference type="InterPro" id="IPR008250">
    <property type="entry name" value="ATPase_P-typ_transduc_dom_A_sf"/>
</dbReference>
<gene>
    <name evidence="13" type="primary">cadA</name>
    <name evidence="13" type="ORF">DEQ80_02580</name>
</gene>
<dbReference type="GO" id="GO:0046872">
    <property type="term" value="F:metal ion binding"/>
    <property type="evidence" value="ECO:0007669"/>
    <property type="project" value="UniProtKB-KW"/>
</dbReference>
<dbReference type="InterPro" id="IPR027256">
    <property type="entry name" value="P-typ_ATPase_IB"/>
</dbReference>
<keyword evidence="10 11" id="KW-0472">Membrane</keyword>
<evidence type="ECO:0000313" key="13">
    <source>
        <dbReference type="EMBL" id="HCE16725.1"/>
    </source>
</evidence>
<dbReference type="GO" id="GO:0005524">
    <property type="term" value="F:ATP binding"/>
    <property type="evidence" value="ECO:0007669"/>
    <property type="project" value="UniProtKB-UniRule"/>
</dbReference>
<dbReference type="NCBIfam" id="TIGR01512">
    <property type="entry name" value="ATPase-IB2_Cd"/>
    <property type="match status" value="1"/>
</dbReference>
<dbReference type="InterPro" id="IPR036163">
    <property type="entry name" value="HMA_dom_sf"/>
</dbReference>
<comment type="subcellular location">
    <subcellularLocation>
        <location evidence="1">Cell membrane</location>
        <topology evidence="1">Multi-pass membrane protein</topology>
    </subcellularLocation>
</comment>
<dbReference type="PRINTS" id="PR00941">
    <property type="entry name" value="CDATPASE"/>
</dbReference>
<dbReference type="EMBL" id="DPBP01000010">
    <property type="protein sequence ID" value="HCE16725.1"/>
    <property type="molecule type" value="Genomic_DNA"/>
</dbReference>
<dbReference type="PROSITE" id="PS50846">
    <property type="entry name" value="HMA_2"/>
    <property type="match status" value="1"/>
</dbReference>
<dbReference type="Gene3D" id="3.30.70.100">
    <property type="match status" value="1"/>
</dbReference>
<dbReference type="Gene3D" id="2.70.150.10">
    <property type="entry name" value="Calcium-transporting ATPase, cytoplasmic transduction domain A"/>
    <property type="match status" value="1"/>
</dbReference>
<dbReference type="InterPro" id="IPR001757">
    <property type="entry name" value="P_typ_ATPase"/>
</dbReference>
<keyword evidence="9 11" id="KW-1133">Transmembrane helix</keyword>
<dbReference type="InterPro" id="IPR051949">
    <property type="entry name" value="Cation_Transport_ATPase"/>
</dbReference>
<evidence type="ECO:0000256" key="2">
    <source>
        <dbReference type="ARBA" id="ARBA00006024"/>
    </source>
</evidence>
<dbReference type="SUPFAM" id="SSF81653">
    <property type="entry name" value="Calcium ATPase, transduction domain A"/>
    <property type="match status" value="1"/>
</dbReference>
<keyword evidence="11" id="KW-1003">Cell membrane</keyword>
<evidence type="ECO:0000256" key="4">
    <source>
        <dbReference type="ARBA" id="ARBA00022723"/>
    </source>
</evidence>
<feature type="domain" description="HMA" evidence="12">
    <location>
        <begin position="38"/>
        <end position="108"/>
    </location>
</feature>
<evidence type="ECO:0000256" key="9">
    <source>
        <dbReference type="ARBA" id="ARBA00022989"/>
    </source>
</evidence>
<feature type="transmembrane region" description="Helical" evidence="11">
    <location>
        <begin position="460"/>
        <end position="484"/>
    </location>
</feature>
<keyword evidence="7" id="KW-0460">Magnesium</keyword>
<evidence type="ECO:0000256" key="5">
    <source>
        <dbReference type="ARBA" id="ARBA00022741"/>
    </source>
</evidence>